<accession>A0A6G1DGQ8</accession>
<organism evidence="1 2">
    <name type="scientific">Oryza meyeriana var. granulata</name>
    <dbReference type="NCBI Taxonomy" id="110450"/>
    <lineage>
        <taxon>Eukaryota</taxon>
        <taxon>Viridiplantae</taxon>
        <taxon>Streptophyta</taxon>
        <taxon>Embryophyta</taxon>
        <taxon>Tracheophyta</taxon>
        <taxon>Spermatophyta</taxon>
        <taxon>Magnoliopsida</taxon>
        <taxon>Liliopsida</taxon>
        <taxon>Poales</taxon>
        <taxon>Poaceae</taxon>
        <taxon>BOP clade</taxon>
        <taxon>Oryzoideae</taxon>
        <taxon>Oryzeae</taxon>
        <taxon>Oryzinae</taxon>
        <taxon>Oryza</taxon>
        <taxon>Oryza meyeriana</taxon>
    </lineage>
</organism>
<comment type="caution">
    <text evidence="1">The sequence shown here is derived from an EMBL/GenBank/DDBJ whole genome shotgun (WGS) entry which is preliminary data.</text>
</comment>
<gene>
    <name evidence="1" type="ORF">E2562_008259</name>
</gene>
<evidence type="ECO:0000313" key="1">
    <source>
        <dbReference type="EMBL" id="KAF0911374.1"/>
    </source>
</evidence>
<name>A0A6G1DGQ8_9ORYZ</name>
<evidence type="ECO:0000313" key="2">
    <source>
        <dbReference type="Proteomes" id="UP000479710"/>
    </source>
</evidence>
<dbReference type="Proteomes" id="UP000479710">
    <property type="component" value="Unassembled WGS sequence"/>
</dbReference>
<sequence>MEERTRRRDLVNAFAGCIEEERTARPEAENEMDAGIIPACHNPALSVISDVVGVAPIAGASPDSGWGLGNNGPTGQ</sequence>
<proteinExistence type="predicted"/>
<dbReference type="AlphaFoldDB" id="A0A6G1DGQ8"/>
<reference evidence="1 2" key="1">
    <citation type="submission" date="2019-11" db="EMBL/GenBank/DDBJ databases">
        <title>Whole genome sequence of Oryza granulata.</title>
        <authorList>
            <person name="Li W."/>
        </authorList>
    </citation>
    <scope>NUCLEOTIDE SEQUENCE [LARGE SCALE GENOMIC DNA]</scope>
    <source>
        <strain evidence="2">cv. Menghai</strain>
        <tissue evidence="1">Leaf</tissue>
    </source>
</reference>
<dbReference type="EMBL" id="SPHZ02000006">
    <property type="protein sequence ID" value="KAF0911374.1"/>
    <property type="molecule type" value="Genomic_DNA"/>
</dbReference>
<keyword evidence="2" id="KW-1185">Reference proteome</keyword>
<protein>
    <submittedName>
        <fullName evidence="1">Uncharacterized protein</fullName>
    </submittedName>
</protein>